<dbReference type="AlphaFoldDB" id="A0A0N7JHQ8"/>
<sequence>MVLSPLWVVWETDETRNKKAPLLSEAGLFEDLAIRRLRFGYLARRCPVRTGTVLIWFHIIMVAAHDIAATAAKPVTSAILLAKSETMWTQLFLACQQDVA</sequence>
<accession>A0A0N7JHQ8</accession>
<dbReference type="Proteomes" id="UP000056905">
    <property type="component" value="Chromosome"/>
</dbReference>
<protein>
    <submittedName>
        <fullName evidence="1">Uncharacterized protein</fullName>
    </submittedName>
</protein>
<dbReference type="KEGG" id="chq:AQ619_12375"/>
<reference evidence="1 2" key="1">
    <citation type="submission" date="2015-10" db="EMBL/GenBank/DDBJ databases">
        <title>Conservation of the essential genome among Caulobacter and Brevundimonas species.</title>
        <authorList>
            <person name="Scott D."/>
            <person name="Ely B."/>
        </authorList>
    </citation>
    <scope>NUCLEOTIDE SEQUENCE [LARGE SCALE GENOMIC DNA]</scope>
    <source>
        <strain evidence="1 2">CB4</strain>
    </source>
</reference>
<dbReference type="EMBL" id="CP013002">
    <property type="protein sequence ID" value="ALL14074.1"/>
    <property type="molecule type" value="Genomic_DNA"/>
</dbReference>
<gene>
    <name evidence="1" type="ORF">AQ619_12375</name>
</gene>
<evidence type="ECO:0000313" key="2">
    <source>
        <dbReference type="Proteomes" id="UP000056905"/>
    </source>
</evidence>
<dbReference type="STRING" id="69395.AQ619_12375"/>
<name>A0A0N7JHQ8_9CAUL</name>
<organism evidence="1 2">
    <name type="scientific">Caulobacter henricii</name>
    <dbReference type="NCBI Taxonomy" id="69395"/>
    <lineage>
        <taxon>Bacteria</taxon>
        <taxon>Pseudomonadati</taxon>
        <taxon>Pseudomonadota</taxon>
        <taxon>Alphaproteobacteria</taxon>
        <taxon>Caulobacterales</taxon>
        <taxon>Caulobacteraceae</taxon>
        <taxon>Caulobacter</taxon>
    </lineage>
</organism>
<proteinExistence type="predicted"/>
<evidence type="ECO:0000313" key="1">
    <source>
        <dbReference type="EMBL" id="ALL14074.1"/>
    </source>
</evidence>
<keyword evidence="2" id="KW-1185">Reference proteome</keyword>